<dbReference type="Proteomes" id="UP000775213">
    <property type="component" value="Unassembled WGS sequence"/>
</dbReference>
<name>A0AAV7HBX0_DENCH</name>
<gene>
    <name evidence="1" type="ORF">IEQ34_005078</name>
</gene>
<reference evidence="1 2" key="1">
    <citation type="journal article" date="2021" name="Hortic Res">
        <title>Chromosome-scale assembly of the Dendrobium chrysotoxum genome enhances the understanding of orchid evolution.</title>
        <authorList>
            <person name="Zhang Y."/>
            <person name="Zhang G.Q."/>
            <person name="Zhang D."/>
            <person name="Liu X.D."/>
            <person name="Xu X.Y."/>
            <person name="Sun W.H."/>
            <person name="Yu X."/>
            <person name="Zhu X."/>
            <person name="Wang Z.W."/>
            <person name="Zhao X."/>
            <person name="Zhong W.Y."/>
            <person name="Chen H."/>
            <person name="Yin W.L."/>
            <person name="Huang T."/>
            <person name="Niu S.C."/>
            <person name="Liu Z.J."/>
        </authorList>
    </citation>
    <scope>NUCLEOTIDE SEQUENCE [LARGE SCALE GENOMIC DNA]</scope>
    <source>
        <strain evidence="1">Lindl</strain>
    </source>
</reference>
<protein>
    <submittedName>
        <fullName evidence="1">Uncharacterized protein</fullName>
    </submittedName>
</protein>
<comment type="caution">
    <text evidence="1">The sequence shown here is derived from an EMBL/GenBank/DDBJ whole genome shotgun (WGS) entry which is preliminary data.</text>
</comment>
<dbReference type="AlphaFoldDB" id="A0AAV7HBX0"/>
<accession>A0AAV7HBX0</accession>
<organism evidence="1 2">
    <name type="scientific">Dendrobium chrysotoxum</name>
    <name type="common">Orchid</name>
    <dbReference type="NCBI Taxonomy" id="161865"/>
    <lineage>
        <taxon>Eukaryota</taxon>
        <taxon>Viridiplantae</taxon>
        <taxon>Streptophyta</taxon>
        <taxon>Embryophyta</taxon>
        <taxon>Tracheophyta</taxon>
        <taxon>Spermatophyta</taxon>
        <taxon>Magnoliopsida</taxon>
        <taxon>Liliopsida</taxon>
        <taxon>Asparagales</taxon>
        <taxon>Orchidaceae</taxon>
        <taxon>Epidendroideae</taxon>
        <taxon>Malaxideae</taxon>
        <taxon>Dendrobiinae</taxon>
        <taxon>Dendrobium</taxon>
    </lineage>
</organism>
<sequence length="71" mass="7564">MAVATNEGSVDIWQCPTTMMIVGRYSSDWYTITDIAGSSSPHSSLVSVTPRPAGSPKIPRFFTGAVEIATD</sequence>
<evidence type="ECO:0000313" key="1">
    <source>
        <dbReference type="EMBL" id="KAH0464975.1"/>
    </source>
</evidence>
<proteinExistence type="predicted"/>
<keyword evidence="2" id="KW-1185">Reference proteome</keyword>
<evidence type="ECO:0000313" key="2">
    <source>
        <dbReference type="Proteomes" id="UP000775213"/>
    </source>
</evidence>
<dbReference type="EMBL" id="JAGFBR010000006">
    <property type="protein sequence ID" value="KAH0464975.1"/>
    <property type="molecule type" value="Genomic_DNA"/>
</dbReference>